<dbReference type="SUPFAM" id="SSF63829">
    <property type="entry name" value="Calcium-dependent phosphotriesterase"/>
    <property type="match status" value="1"/>
</dbReference>
<organism evidence="3 4">
    <name type="scientific">[Mycobacterium] manitobense</name>
    <dbReference type="NCBI Taxonomy" id="190147"/>
    <lineage>
        <taxon>Bacteria</taxon>
        <taxon>Bacillati</taxon>
        <taxon>Actinomycetota</taxon>
        <taxon>Actinomycetes</taxon>
        <taxon>Mycobacteriales</taxon>
        <taxon>Mycobacteriaceae</taxon>
        <taxon>Mycolicibacterium</taxon>
    </lineage>
</organism>
<dbReference type="Proteomes" id="UP001140293">
    <property type="component" value="Unassembled WGS sequence"/>
</dbReference>
<dbReference type="InterPro" id="IPR027372">
    <property type="entry name" value="Phytase-like_dom"/>
</dbReference>
<evidence type="ECO:0000313" key="3">
    <source>
        <dbReference type="EMBL" id="MCV7170521.1"/>
    </source>
</evidence>
<feature type="domain" description="Phytase-like" evidence="2">
    <location>
        <begin position="46"/>
        <end position="357"/>
    </location>
</feature>
<sequence>MLHRLAVAGVLLLGGCSAAPPPDAPSAWTYLGGSEVHSGFSFAGTVVGGLSGITYDSGRGVYYVISDDRSAKNPARFYTVRIPLSNNGSDEVQWVSCTVLRDAGGEPFAPLDAEARPPVIPPDPEGIAFDARRQQLFWTSEGARDIENASRPLLLDPWVRLAGLDGGYRGHYPLPPGLAMSAQPSGPRANATLEGLTLTPDGTALFAGMEGPVFADGEPPTASHGALTRITRYDTATGEPTAQYAYPVDAVTAGRDGDNGLSDLVALDVDTFLVVERGYGDRVSARIYRASTAGAGDILGKSSQGADPPVAAMTKELVVDLTAAPGIEHLDNVEGITLGPKLSDGRQSVVLVTDDNFSPRQVTQFHVFTM</sequence>
<evidence type="ECO:0000259" key="2">
    <source>
        <dbReference type="Pfam" id="PF13449"/>
    </source>
</evidence>
<dbReference type="PANTHER" id="PTHR37957">
    <property type="entry name" value="BLR7070 PROTEIN"/>
    <property type="match status" value="1"/>
</dbReference>
<gene>
    <name evidence="3" type="ORF">H7I41_11405</name>
</gene>
<reference evidence="3" key="2">
    <citation type="journal article" date="2022" name="BMC Genomics">
        <title>Comparative genome analysis of mycobacteria focusing on tRNA and non-coding RNA.</title>
        <authorList>
            <person name="Behra P.R.K."/>
            <person name="Pettersson B.M.F."/>
            <person name="Ramesh M."/>
            <person name="Das S."/>
            <person name="Dasgupta S."/>
            <person name="Kirsebom L.A."/>
        </authorList>
    </citation>
    <scope>NUCLEOTIDE SEQUENCE</scope>
    <source>
        <strain evidence="3">DSM 44615</strain>
    </source>
</reference>
<dbReference type="Pfam" id="PF13449">
    <property type="entry name" value="Phytase-like"/>
    <property type="match status" value="1"/>
</dbReference>
<reference evidence="3" key="1">
    <citation type="submission" date="2020-07" db="EMBL/GenBank/DDBJ databases">
        <authorList>
            <person name="Pettersson B.M.F."/>
            <person name="Behra P.R.K."/>
            <person name="Ramesh M."/>
            <person name="Das S."/>
            <person name="Dasgupta S."/>
            <person name="Kirsebom L.A."/>
        </authorList>
    </citation>
    <scope>NUCLEOTIDE SEQUENCE</scope>
    <source>
        <strain evidence="3">DSM 44615</strain>
    </source>
</reference>
<dbReference type="RefSeq" id="WP_264012710.1">
    <property type="nucleotide sequence ID" value="NZ_JACKSJ010000088.1"/>
</dbReference>
<keyword evidence="1" id="KW-0732">Signal</keyword>
<evidence type="ECO:0000313" key="4">
    <source>
        <dbReference type="Proteomes" id="UP001140293"/>
    </source>
</evidence>
<evidence type="ECO:0000256" key="1">
    <source>
        <dbReference type="SAM" id="SignalP"/>
    </source>
</evidence>
<comment type="caution">
    <text evidence="3">The sequence shown here is derived from an EMBL/GenBank/DDBJ whole genome shotgun (WGS) entry which is preliminary data.</text>
</comment>
<proteinExistence type="predicted"/>
<feature type="chain" id="PRO_5040981153" evidence="1">
    <location>
        <begin position="20"/>
        <end position="370"/>
    </location>
</feature>
<accession>A0A9X3BVI3</accession>
<dbReference type="EMBL" id="JACKSJ010000088">
    <property type="protein sequence ID" value="MCV7170521.1"/>
    <property type="molecule type" value="Genomic_DNA"/>
</dbReference>
<dbReference type="PROSITE" id="PS51257">
    <property type="entry name" value="PROKAR_LIPOPROTEIN"/>
    <property type="match status" value="1"/>
</dbReference>
<name>A0A9X3BVI3_9MYCO</name>
<keyword evidence="4" id="KW-1185">Reference proteome</keyword>
<protein>
    <submittedName>
        <fullName evidence="3">Esterase-like activity of phytase family protein</fullName>
    </submittedName>
</protein>
<feature type="signal peptide" evidence="1">
    <location>
        <begin position="1"/>
        <end position="19"/>
    </location>
</feature>
<dbReference type="AlphaFoldDB" id="A0A9X3BVI3"/>
<dbReference type="PANTHER" id="PTHR37957:SF1">
    <property type="entry name" value="PHYTASE-LIKE DOMAIN-CONTAINING PROTEIN"/>
    <property type="match status" value="1"/>
</dbReference>